<evidence type="ECO:0000256" key="3">
    <source>
        <dbReference type="ARBA" id="ARBA00022741"/>
    </source>
</evidence>
<dbReference type="InterPro" id="IPR003439">
    <property type="entry name" value="ABC_transporter-like_ATP-bd"/>
</dbReference>
<dbReference type="InterPro" id="IPR011527">
    <property type="entry name" value="ABC1_TM_dom"/>
</dbReference>
<feature type="domain" description="ABC transporter" evidence="8">
    <location>
        <begin position="351"/>
        <end position="574"/>
    </location>
</feature>
<proteinExistence type="predicted"/>
<evidence type="ECO:0000256" key="4">
    <source>
        <dbReference type="ARBA" id="ARBA00022840"/>
    </source>
</evidence>
<dbReference type="SUPFAM" id="SSF52540">
    <property type="entry name" value="P-loop containing nucleoside triphosphate hydrolases"/>
    <property type="match status" value="1"/>
</dbReference>
<dbReference type="InterPro" id="IPR039421">
    <property type="entry name" value="Type_1_exporter"/>
</dbReference>
<dbReference type="PROSITE" id="PS50929">
    <property type="entry name" value="ABC_TM1F"/>
    <property type="match status" value="1"/>
</dbReference>
<keyword evidence="2 7" id="KW-0812">Transmembrane</keyword>
<dbReference type="GO" id="GO:0034040">
    <property type="term" value="F:ATPase-coupled lipid transmembrane transporter activity"/>
    <property type="evidence" value="ECO:0007669"/>
    <property type="project" value="TreeGrafter"/>
</dbReference>
<accession>A0A4R1GKJ0</accession>
<dbReference type="InterPro" id="IPR003593">
    <property type="entry name" value="AAA+_ATPase"/>
</dbReference>
<dbReference type="InterPro" id="IPR014216">
    <property type="entry name" value="ABC_transptr_CydD"/>
</dbReference>
<evidence type="ECO:0000256" key="7">
    <source>
        <dbReference type="SAM" id="Phobius"/>
    </source>
</evidence>
<feature type="transmembrane region" description="Helical" evidence="7">
    <location>
        <begin position="25"/>
        <end position="44"/>
    </location>
</feature>
<comment type="caution">
    <text evidence="10">The sequence shown here is derived from an EMBL/GenBank/DDBJ whole genome shotgun (WGS) entry which is preliminary data.</text>
</comment>
<evidence type="ECO:0000259" key="9">
    <source>
        <dbReference type="PROSITE" id="PS50929"/>
    </source>
</evidence>
<dbReference type="GO" id="GO:0005886">
    <property type="term" value="C:plasma membrane"/>
    <property type="evidence" value="ECO:0007669"/>
    <property type="project" value="UniProtKB-SubCell"/>
</dbReference>
<feature type="transmembrane region" description="Helical" evidence="7">
    <location>
        <begin position="167"/>
        <end position="187"/>
    </location>
</feature>
<dbReference type="InterPro" id="IPR017871">
    <property type="entry name" value="ABC_transporter-like_CS"/>
</dbReference>
<keyword evidence="4 10" id="KW-0067">ATP-binding</keyword>
<name>A0A4R1GKJ0_9GAMM</name>
<dbReference type="Pfam" id="PF00664">
    <property type="entry name" value="ABC_membrane"/>
    <property type="match status" value="1"/>
</dbReference>
<gene>
    <name evidence="10" type="ORF">CLV83_0970</name>
</gene>
<keyword evidence="11" id="KW-1185">Reference proteome</keyword>
<dbReference type="Proteomes" id="UP000294546">
    <property type="component" value="Unassembled WGS sequence"/>
</dbReference>
<evidence type="ECO:0000313" key="10">
    <source>
        <dbReference type="EMBL" id="TCK08874.1"/>
    </source>
</evidence>
<sequence length="575" mass="62663">MSQPEVQAIKPSAWLRRVAAPGRRWTLLAMLAGLLLGLVLVLQADRLAYVISGLVQGRGELGGYVPAIALVVVAVVLRALFGFLREWAGVRASVSVRRALRQELLAKLDRLGPGYTHRRQAGELSTLLLEQVEALDGFIARYLPQMVQAVGMPLIILLFVLPQNWAVALIFICTAPLVPLFMALVGMKAADANRRNFQVLANLSAYLLDVIQGLPTLKLFQRSRAEAETIARVSEEFRLKTMEVLRLAFLSSAVLEFFASVSIALTAVYLGFSFLGQLGFGTWEGDITLYQALFILLLAPEFYLPLRELGTQYHAKQEAVAASEKLMQLLDEVEHQAPSGGKGAPVDPVTIRFSGVGLVYPGSERPVLEGIDLELKPGEPVAVAGPSGVGKSSLMNLLLGFYPLSAGQIQVNGVDLAEMDRDDWLARVAWVSQHTTLFSGTLRQNLLLADPDASDVRLRQVCDAAHVSEFLAQLPKGLDTEVAEAGAGLSGGQIQRIALARALLKDAPVLLLDEPTANLDRQSEEYILQALERFAQNRTVLILSHRESTLKTAKRLFHLRNGSLQRMADDVGGAQ</sequence>
<dbReference type="GO" id="GO:0042883">
    <property type="term" value="P:cysteine transport"/>
    <property type="evidence" value="ECO:0007669"/>
    <property type="project" value="InterPro"/>
</dbReference>
<dbReference type="PROSITE" id="PS00211">
    <property type="entry name" value="ABC_TRANSPORTER_1"/>
    <property type="match status" value="1"/>
</dbReference>
<dbReference type="Gene3D" id="1.20.1560.10">
    <property type="entry name" value="ABC transporter type 1, transmembrane domain"/>
    <property type="match status" value="1"/>
</dbReference>
<evidence type="ECO:0000313" key="11">
    <source>
        <dbReference type="Proteomes" id="UP000294546"/>
    </source>
</evidence>
<feature type="transmembrane region" description="Helical" evidence="7">
    <location>
        <begin position="247"/>
        <end position="275"/>
    </location>
</feature>
<dbReference type="PANTHER" id="PTHR24221:SF261">
    <property type="entry name" value="GLUTATHIONE_L-CYSTEINE TRANSPORT SYSTEM ATP-BINDING_PERMEASE PROTEIN CYDD"/>
    <property type="match status" value="1"/>
</dbReference>
<evidence type="ECO:0000256" key="6">
    <source>
        <dbReference type="ARBA" id="ARBA00023136"/>
    </source>
</evidence>
<dbReference type="SMART" id="SM00382">
    <property type="entry name" value="AAA"/>
    <property type="match status" value="1"/>
</dbReference>
<dbReference type="PROSITE" id="PS50893">
    <property type="entry name" value="ABC_TRANSPORTER_2"/>
    <property type="match status" value="1"/>
</dbReference>
<comment type="subcellular location">
    <subcellularLocation>
        <location evidence="1">Cell membrane</location>
        <topology evidence="1">Multi-pass membrane protein</topology>
    </subcellularLocation>
</comment>
<protein>
    <submittedName>
        <fullName evidence="10">ATP-binding cassette subfamily C protein CydD</fullName>
    </submittedName>
</protein>
<organism evidence="10 11">
    <name type="scientific">Marinobacterium mangrovicola</name>
    <dbReference type="NCBI Taxonomy" id="1476959"/>
    <lineage>
        <taxon>Bacteria</taxon>
        <taxon>Pseudomonadati</taxon>
        <taxon>Pseudomonadota</taxon>
        <taxon>Gammaproteobacteria</taxon>
        <taxon>Oceanospirillales</taxon>
        <taxon>Oceanospirillaceae</taxon>
        <taxon>Marinobacterium</taxon>
    </lineage>
</organism>
<feature type="transmembrane region" description="Helical" evidence="7">
    <location>
        <begin position="142"/>
        <end position="161"/>
    </location>
</feature>
<dbReference type="Pfam" id="PF00005">
    <property type="entry name" value="ABC_tran"/>
    <property type="match status" value="1"/>
</dbReference>
<dbReference type="GO" id="GO:0016887">
    <property type="term" value="F:ATP hydrolysis activity"/>
    <property type="evidence" value="ECO:0007669"/>
    <property type="project" value="InterPro"/>
</dbReference>
<dbReference type="EMBL" id="SMFU01000007">
    <property type="protein sequence ID" value="TCK08874.1"/>
    <property type="molecule type" value="Genomic_DNA"/>
</dbReference>
<dbReference type="Gene3D" id="3.40.50.300">
    <property type="entry name" value="P-loop containing nucleotide triphosphate hydrolases"/>
    <property type="match status" value="1"/>
</dbReference>
<dbReference type="RefSeq" id="WP_132288268.1">
    <property type="nucleotide sequence ID" value="NZ_SMFU01000007.1"/>
</dbReference>
<dbReference type="GO" id="GO:0140359">
    <property type="term" value="F:ABC-type transporter activity"/>
    <property type="evidence" value="ECO:0007669"/>
    <property type="project" value="InterPro"/>
</dbReference>
<evidence type="ECO:0000256" key="2">
    <source>
        <dbReference type="ARBA" id="ARBA00022692"/>
    </source>
</evidence>
<dbReference type="CDD" id="cd18584">
    <property type="entry name" value="ABC_6TM_AarD_CydD"/>
    <property type="match status" value="1"/>
</dbReference>
<evidence type="ECO:0000256" key="1">
    <source>
        <dbReference type="ARBA" id="ARBA00004651"/>
    </source>
</evidence>
<dbReference type="InterPro" id="IPR036640">
    <property type="entry name" value="ABC1_TM_sf"/>
</dbReference>
<dbReference type="NCBIfam" id="TIGR02857">
    <property type="entry name" value="CydD"/>
    <property type="match status" value="1"/>
</dbReference>
<dbReference type="AlphaFoldDB" id="A0A4R1GKJ0"/>
<evidence type="ECO:0000259" key="8">
    <source>
        <dbReference type="PROSITE" id="PS50893"/>
    </source>
</evidence>
<keyword evidence="6 7" id="KW-0472">Membrane</keyword>
<dbReference type="PANTHER" id="PTHR24221">
    <property type="entry name" value="ATP-BINDING CASSETTE SUB-FAMILY B"/>
    <property type="match status" value="1"/>
</dbReference>
<dbReference type="GO" id="GO:0005524">
    <property type="term" value="F:ATP binding"/>
    <property type="evidence" value="ECO:0007669"/>
    <property type="project" value="UniProtKB-KW"/>
</dbReference>
<keyword evidence="5 7" id="KW-1133">Transmembrane helix</keyword>
<dbReference type="SUPFAM" id="SSF90123">
    <property type="entry name" value="ABC transporter transmembrane region"/>
    <property type="match status" value="1"/>
</dbReference>
<dbReference type="InterPro" id="IPR027417">
    <property type="entry name" value="P-loop_NTPase"/>
</dbReference>
<feature type="domain" description="ABC transmembrane type-1" evidence="9">
    <location>
        <begin position="27"/>
        <end position="318"/>
    </location>
</feature>
<keyword evidence="3" id="KW-0547">Nucleotide-binding</keyword>
<reference evidence="10 11" key="1">
    <citation type="submission" date="2019-03" db="EMBL/GenBank/DDBJ databases">
        <title>Genomic Encyclopedia of Archaeal and Bacterial Type Strains, Phase II (KMG-II): from individual species to whole genera.</title>
        <authorList>
            <person name="Goeker M."/>
        </authorList>
    </citation>
    <scope>NUCLEOTIDE SEQUENCE [LARGE SCALE GENOMIC DNA]</scope>
    <source>
        <strain evidence="10 11">DSM 27697</strain>
    </source>
</reference>
<dbReference type="OrthoDB" id="9806127at2"/>
<evidence type="ECO:0000256" key="5">
    <source>
        <dbReference type="ARBA" id="ARBA00022989"/>
    </source>
</evidence>
<dbReference type="CDD" id="cd03228">
    <property type="entry name" value="ABCC_MRP_Like"/>
    <property type="match status" value="1"/>
</dbReference>
<feature type="transmembrane region" description="Helical" evidence="7">
    <location>
        <begin position="64"/>
        <end position="84"/>
    </location>
</feature>